<sequence length="384" mass="43691">MKFSCPPNFPEFQSLNTSNNVSYTHNKYQVKHGKHRPPYYTKPVNLERDILPTVANEMFRAIILVVLLPFIVPSNGYLINFQRFAGYPLLESKEYFTSQPTAHYCNEIESGDTLEIAAIRVRSGPKEGNPPQAIAFYTGDDCTHSNLALVVRYYQLSGTVEQTVAPDLTRIELTDGKENGNTSFNAPKFYTLVENIGYTSSLWSLVTELGLEPGDAAFRYTAPDGSKSEWRIAEGVIAVEDNPLSVEFWKETIHRELLNVDLFGMEDEDRLSLQGSWQGMARQFPADENLLLDETAGDTGSDLRKDLIREYERKIKIGKLARERFRYGPAPTRKNNPNMIELNPLVYYPGQSTLQDLEKQKDPTLEDILNDPDWDLYLPENTRS</sequence>
<dbReference type="Proteomes" id="UP000015100">
    <property type="component" value="Unassembled WGS sequence"/>
</dbReference>
<dbReference type="OrthoDB" id="5293490at2759"/>
<evidence type="ECO:0000313" key="1">
    <source>
        <dbReference type="EMBL" id="EPS43806.1"/>
    </source>
</evidence>
<name>S8AS33_DACHA</name>
<dbReference type="OMA" id="WKETIHR"/>
<dbReference type="AlphaFoldDB" id="S8AS33"/>
<gene>
    <name evidence="1" type="ORF">H072_2212</name>
</gene>
<reference evidence="2" key="2">
    <citation type="submission" date="2013-04" db="EMBL/GenBank/DDBJ databases">
        <title>Genomic mechanisms accounting for the adaptation to parasitism in nematode-trapping fungi.</title>
        <authorList>
            <person name="Ahren D.G."/>
        </authorList>
    </citation>
    <scope>NUCLEOTIDE SEQUENCE [LARGE SCALE GENOMIC DNA]</scope>
    <source>
        <strain evidence="2">CBS 200.50</strain>
    </source>
</reference>
<accession>S8AS33</accession>
<proteinExistence type="predicted"/>
<reference evidence="1 2" key="1">
    <citation type="journal article" date="2013" name="PLoS Genet.">
        <title>Genomic mechanisms accounting for the adaptation to parasitism in nematode-trapping fungi.</title>
        <authorList>
            <person name="Meerupati T."/>
            <person name="Andersson K.M."/>
            <person name="Friman E."/>
            <person name="Kumar D."/>
            <person name="Tunlid A."/>
            <person name="Ahren D."/>
        </authorList>
    </citation>
    <scope>NUCLEOTIDE SEQUENCE [LARGE SCALE GENOMIC DNA]</scope>
    <source>
        <strain evidence="1 2">CBS 200.50</strain>
    </source>
</reference>
<keyword evidence="2" id="KW-1185">Reference proteome</keyword>
<dbReference type="EMBL" id="AQGS01000065">
    <property type="protein sequence ID" value="EPS43806.1"/>
    <property type="molecule type" value="Genomic_DNA"/>
</dbReference>
<comment type="caution">
    <text evidence="1">The sequence shown here is derived from an EMBL/GenBank/DDBJ whole genome shotgun (WGS) entry which is preliminary data.</text>
</comment>
<evidence type="ECO:0000313" key="2">
    <source>
        <dbReference type="Proteomes" id="UP000015100"/>
    </source>
</evidence>
<organism evidence="1 2">
    <name type="scientific">Dactylellina haptotyla (strain CBS 200.50)</name>
    <name type="common">Nematode-trapping fungus</name>
    <name type="synonym">Monacrosporium haptotylum</name>
    <dbReference type="NCBI Taxonomy" id="1284197"/>
    <lineage>
        <taxon>Eukaryota</taxon>
        <taxon>Fungi</taxon>
        <taxon>Dikarya</taxon>
        <taxon>Ascomycota</taxon>
        <taxon>Pezizomycotina</taxon>
        <taxon>Orbiliomycetes</taxon>
        <taxon>Orbiliales</taxon>
        <taxon>Orbiliaceae</taxon>
        <taxon>Dactylellina</taxon>
    </lineage>
</organism>
<protein>
    <submittedName>
        <fullName evidence="1">Uncharacterized protein</fullName>
    </submittedName>
</protein>
<dbReference type="HOGENOM" id="CLU_826322_0_0_1"/>